<dbReference type="Proteomes" id="UP000324194">
    <property type="component" value="Chromosome 1"/>
</dbReference>
<keyword evidence="1 3" id="KW-0732">Signal</keyword>
<dbReference type="InterPro" id="IPR014403">
    <property type="entry name" value="APS1/VSP"/>
</dbReference>
<evidence type="ECO:0000256" key="1">
    <source>
        <dbReference type="ARBA" id="ARBA00022729"/>
    </source>
</evidence>
<feature type="signal peptide" evidence="3">
    <location>
        <begin position="1"/>
        <end position="23"/>
    </location>
</feature>
<accession>A0A5E4PEW9</accession>
<keyword evidence="2" id="KW-0325">Glycoprotein</keyword>
<dbReference type="KEGG" id="asip:AQUSIP_03130"/>
<dbReference type="InterPro" id="IPR005519">
    <property type="entry name" value="Acid_phosphat_B-like"/>
</dbReference>
<evidence type="ECO:0000313" key="5">
    <source>
        <dbReference type="Proteomes" id="UP000324194"/>
    </source>
</evidence>
<dbReference type="RefSeq" id="WP_148337976.1">
    <property type="nucleotide sequence ID" value="NZ_LR699119.1"/>
</dbReference>
<keyword evidence="5" id="KW-1185">Reference proteome</keyword>
<dbReference type="InterPro" id="IPR036412">
    <property type="entry name" value="HAD-like_sf"/>
</dbReference>
<dbReference type="PANTHER" id="PTHR31284">
    <property type="entry name" value="ACID PHOSPHATASE-LIKE PROTEIN"/>
    <property type="match status" value="1"/>
</dbReference>
<evidence type="ECO:0000313" key="4">
    <source>
        <dbReference type="EMBL" id="VVC75038.1"/>
    </source>
</evidence>
<reference evidence="4 5" key="1">
    <citation type="submission" date="2019-08" db="EMBL/GenBank/DDBJ databases">
        <authorList>
            <person name="Guy L."/>
        </authorList>
    </citation>
    <scope>NUCLEOTIDE SEQUENCE [LARGE SCALE GENOMIC DNA]</scope>
    <source>
        <strain evidence="4 5">SGT-108</strain>
    </source>
</reference>
<dbReference type="Gene3D" id="3.40.50.1000">
    <property type="entry name" value="HAD superfamily/HAD-like"/>
    <property type="match status" value="1"/>
</dbReference>
<dbReference type="InterPro" id="IPR023214">
    <property type="entry name" value="HAD_sf"/>
</dbReference>
<dbReference type="PIRSF" id="PIRSF002674">
    <property type="entry name" value="VSP"/>
    <property type="match status" value="1"/>
</dbReference>
<dbReference type="AlphaFoldDB" id="A0A5E4PEW9"/>
<protein>
    <recommendedName>
        <fullName evidence="6">Lipoprotein E</fullName>
    </recommendedName>
</protein>
<name>A0A5E4PEW9_9COXI</name>
<evidence type="ECO:0000256" key="3">
    <source>
        <dbReference type="SAM" id="SignalP"/>
    </source>
</evidence>
<organism evidence="4 5">
    <name type="scientific">Aquicella siphonis</name>
    <dbReference type="NCBI Taxonomy" id="254247"/>
    <lineage>
        <taxon>Bacteria</taxon>
        <taxon>Pseudomonadati</taxon>
        <taxon>Pseudomonadota</taxon>
        <taxon>Gammaproteobacteria</taxon>
        <taxon>Legionellales</taxon>
        <taxon>Coxiellaceae</taxon>
        <taxon>Aquicella</taxon>
    </lineage>
</organism>
<dbReference type="OrthoDB" id="193314at2"/>
<evidence type="ECO:0008006" key="6">
    <source>
        <dbReference type="Google" id="ProtNLM"/>
    </source>
</evidence>
<dbReference type="SUPFAM" id="SSF56784">
    <property type="entry name" value="HAD-like"/>
    <property type="match status" value="1"/>
</dbReference>
<dbReference type="EMBL" id="LR699119">
    <property type="protein sequence ID" value="VVC75038.1"/>
    <property type="molecule type" value="Genomic_DNA"/>
</dbReference>
<dbReference type="Pfam" id="PF03767">
    <property type="entry name" value="Acid_phosphat_B"/>
    <property type="match status" value="1"/>
</dbReference>
<evidence type="ECO:0000256" key="2">
    <source>
        <dbReference type="ARBA" id="ARBA00023180"/>
    </source>
</evidence>
<dbReference type="PANTHER" id="PTHR31284:SF10">
    <property type="entry name" value="ACID PHOSPHATASE-LIKE PROTEIN"/>
    <property type="match status" value="1"/>
</dbReference>
<gene>
    <name evidence="4" type="ORF">AQUSIP_03130</name>
</gene>
<feature type="chain" id="PRO_5022811721" description="Lipoprotein E" evidence="3">
    <location>
        <begin position="24"/>
        <end position="221"/>
    </location>
</feature>
<proteinExistence type="predicted"/>
<sequence length="221" mass="25200">MRLKTLASLLLAGTLSASMLVYAKEPVNLAFIKKDLKHYHDSGEYDHDISSMMQQAMRYLEMRIDQGKFHGKKPAIVLDIDETSLSNYPDMVRLDFGGTLEEIRQDEDKGEDEAIAPTLKLYRYAKANQIAVFFITGRQEEEREVTEKNLKKAGYVNHDGLILRAGEYKKAPASVYKIAMRKQLADQGYDILLNIGDQKSDLRGGYADKTYKLPNPYYHIP</sequence>